<evidence type="ECO:0000256" key="7">
    <source>
        <dbReference type="ARBA" id="ARBA00023052"/>
    </source>
</evidence>
<dbReference type="Pfam" id="PF00456">
    <property type="entry name" value="Transketolase_N"/>
    <property type="match status" value="1"/>
</dbReference>
<reference evidence="16" key="1">
    <citation type="submission" date="2021-01" db="EMBL/GenBank/DDBJ databases">
        <authorList>
            <person name="Corre E."/>
            <person name="Pelletier E."/>
            <person name="Niang G."/>
            <person name="Scheremetjew M."/>
            <person name="Finn R."/>
            <person name="Kale V."/>
            <person name="Holt S."/>
            <person name="Cochrane G."/>
            <person name="Meng A."/>
            <person name="Brown T."/>
            <person name="Cohen L."/>
        </authorList>
    </citation>
    <scope>NUCLEOTIDE SEQUENCE</scope>
    <source>
        <strain evidence="16">Isolate 1302-5</strain>
    </source>
</reference>
<evidence type="ECO:0000256" key="2">
    <source>
        <dbReference type="ARBA" id="ARBA00007131"/>
    </source>
</evidence>
<keyword evidence="7 11" id="KW-0786">Thiamine pyrophosphate</keyword>
<dbReference type="NCBIfam" id="TIGR00232">
    <property type="entry name" value="tktlase_bact"/>
    <property type="match status" value="1"/>
</dbReference>
<dbReference type="GO" id="GO:0046872">
    <property type="term" value="F:metal ion binding"/>
    <property type="evidence" value="ECO:0007669"/>
    <property type="project" value="UniProtKB-KW"/>
</dbReference>
<dbReference type="PANTHER" id="PTHR43522:SF2">
    <property type="entry name" value="TRANSKETOLASE 1-RELATED"/>
    <property type="match status" value="1"/>
</dbReference>
<dbReference type="SUPFAM" id="SSF52922">
    <property type="entry name" value="TK C-terminal domain-like"/>
    <property type="match status" value="1"/>
</dbReference>
<comment type="similarity">
    <text evidence="2">Belongs to the transketolase family.</text>
</comment>
<feature type="binding site" evidence="11">
    <location>
        <position position="564"/>
    </location>
    <ligand>
        <name>thiamine diphosphate</name>
        <dbReference type="ChEBI" id="CHEBI:58937"/>
    </ligand>
</feature>
<feature type="binding site" evidence="11">
    <location>
        <begin position="244"/>
        <end position="246"/>
    </location>
    <ligand>
        <name>thiamine diphosphate</name>
        <dbReference type="ChEBI" id="CHEBI:58937"/>
    </ligand>
</feature>
<keyword evidence="4" id="KW-0808">Transferase</keyword>
<feature type="domain" description="Transketolase-like pyrimidine-binding" evidence="15">
    <location>
        <begin position="481"/>
        <end position="652"/>
    </location>
</feature>
<evidence type="ECO:0000256" key="5">
    <source>
        <dbReference type="ARBA" id="ARBA00022723"/>
    </source>
</evidence>
<dbReference type="GO" id="GO:0004802">
    <property type="term" value="F:transketolase activity"/>
    <property type="evidence" value="ECO:0007669"/>
    <property type="project" value="UniProtKB-EC"/>
</dbReference>
<gene>
    <name evidence="16" type="ORF">OAUR00152_LOCUS20416</name>
</gene>
<dbReference type="InterPro" id="IPR055152">
    <property type="entry name" value="Transketolase-like_C_2"/>
</dbReference>
<dbReference type="Pfam" id="PF22613">
    <property type="entry name" value="Transketolase_C_1"/>
    <property type="match status" value="1"/>
</dbReference>
<evidence type="ECO:0000256" key="6">
    <source>
        <dbReference type="ARBA" id="ARBA00022842"/>
    </source>
</evidence>
<dbReference type="AlphaFoldDB" id="A0A7S4MWS1"/>
<evidence type="ECO:0000256" key="11">
    <source>
        <dbReference type="PIRSR" id="PIRSR605478-3"/>
    </source>
</evidence>
<feature type="binding site" evidence="10">
    <location>
        <position position="511"/>
    </location>
    <ligand>
        <name>substrate</name>
    </ligand>
</feature>
<organism evidence="16">
    <name type="scientific">Odontella aurita</name>
    <dbReference type="NCBI Taxonomy" id="265563"/>
    <lineage>
        <taxon>Eukaryota</taxon>
        <taxon>Sar</taxon>
        <taxon>Stramenopiles</taxon>
        <taxon>Ochrophyta</taxon>
        <taxon>Bacillariophyta</taxon>
        <taxon>Mediophyceae</taxon>
        <taxon>Biddulphiophycidae</taxon>
        <taxon>Eupodiscales</taxon>
        <taxon>Odontellaceae</taxon>
        <taxon>Odontella</taxon>
    </lineage>
</organism>
<keyword evidence="6 12" id="KW-0460">Magnesium</keyword>
<evidence type="ECO:0000256" key="13">
    <source>
        <dbReference type="PIRSR" id="PIRSR605478-5"/>
    </source>
</evidence>
<feature type="binding site" evidence="10">
    <location>
        <position position="647"/>
    </location>
    <ligand>
        <name>substrate</name>
    </ligand>
</feature>
<feature type="region of interest" description="Disordered" evidence="14">
    <location>
        <begin position="79"/>
        <end position="124"/>
    </location>
</feature>
<evidence type="ECO:0000256" key="10">
    <source>
        <dbReference type="PIRSR" id="PIRSR605478-2"/>
    </source>
</evidence>
<comment type="cofactor">
    <cofactor evidence="1">
        <name>Co(2+)</name>
        <dbReference type="ChEBI" id="CHEBI:48828"/>
    </cofactor>
</comment>
<dbReference type="InterPro" id="IPR029061">
    <property type="entry name" value="THDP-binding"/>
</dbReference>
<dbReference type="InterPro" id="IPR005478">
    <property type="entry name" value="Transketolase_bac-like"/>
</dbReference>
<feature type="binding site" evidence="11">
    <location>
        <position position="283"/>
    </location>
    <ligand>
        <name>thiamine diphosphate</name>
        <dbReference type="ChEBI" id="CHEBI:58937"/>
    </ligand>
</feature>
<dbReference type="CDD" id="cd02012">
    <property type="entry name" value="TPP_TK"/>
    <property type="match status" value="1"/>
</dbReference>
<feature type="binding site" evidence="11">
    <location>
        <position position="195"/>
    </location>
    <ligand>
        <name>thiamine diphosphate</name>
        <dbReference type="ChEBI" id="CHEBI:58937"/>
    </ligand>
</feature>
<evidence type="ECO:0000313" key="16">
    <source>
        <dbReference type="EMBL" id="CAE2249237.1"/>
    </source>
</evidence>
<evidence type="ECO:0000259" key="15">
    <source>
        <dbReference type="SMART" id="SM00861"/>
    </source>
</evidence>
<evidence type="ECO:0000256" key="4">
    <source>
        <dbReference type="ARBA" id="ARBA00022679"/>
    </source>
</evidence>
<evidence type="ECO:0000256" key="14">
    <source>
        <dbReference type="SAM" id="MobiDB-lite"/>
    </source>
</evidence>
<feature type="binding site" evidence="11">
    <location>
        <position position="388"/>
    </location>
    <ligand>
        <name>thiamine diphosphate</name>
        <dbReference type="ChEBI" id="CHEBI:58937"/>
    </ligand>
</feature>
<feature type="site" description="Important for catalytic activity" evidence="13">
    <location>
        <position position="388"/>
    </location>
</feature>
<keyword evidence="5 12" id="KW-0479">Metal-binding</keyword>
<evidence type="ECO:0000256" key="9">
    <source>
        <dbReference type="PIRSR" id="PIRSR605478-1"/>
    </source>
</evidence>
<comment type="cofactor">
    <cofactor evidence="12">
        <name>Mg(2+)</name>
        <dbReference type="ChEBI" id="CHEBI:18420"/>
    </cofactor>
    <text evidence="12">Binds 1 Mg(2+) ion per subunit. Can also utilize other divalent metal cations, such as Ca(2+), Mn(2+) and Co(2+).</text>
</comment>
<feature type="binding site" evidence="10">
    <location>
        <position position="484"/>
    </location>
    <ligand>
        <name>substrate</name>
    </ligand>
</feature>
<feature type="binding site" evidence="11">
    <location>
        <position position="312"/>
    </location>
    <ligand>
        <name>thiamine diphosphate</name>
        <dbReference type="ChEBI" id="CHEBI:58937"/>
    </ligand>
</feature>
<dbReference type="GO" id="GO:0006098">
    <property type="term" value="P:pentose-phosphate shunt"/>
    <property type="evidence" value="ECO:0007669"/>
    <property type="project" value="TreeGrafter"/>
</dbReference>
<dbReference type="Gene3D" id="3.40.50.920">
    <property type="match status" value="1"/>
</dbReference>
<feature type="binding site" evidence="12">
    <location>
        <position position="312"/>
    </location>
    <ligand>
        <name>Mg(2+)</name>
        <dbReference type="ChEBI" id="CHEBI:18420"/>
    </ligand>
</feature>
<dbReference type="CDD" id="cd07033">
    <property type="entry name" value="TPP_PYR_DXS_TK_like"/>
    <property type="match status" value="1"/>
</dbReference>
<dbReference type="FunFam" id="3.40.50.970:FF:000004">
    <property type="entry name" value="Transketolase"/>
    <property type="match status" value="1"/>
</dbReference>
<feature type="binding site" evidence="12">
    <location>
        <position position="314"/>
    </location>
    <ligand>
        <name>Mg(2+)</name>
        <dbReference type="ChEBI" id="CHEBI:18420"/>
    </ligand>
</feature>
<feature type="binding site" evidence="10">
    <location>
        <position position="596"/>
    </location>
    <ligand>
        <name>substrate</name>
    </ligand>
</feature>
<dbReference type="Pfam" id="PF02779">
    <property type="entry name" value="Transket_pyr"/>
    <property type="match status" value="1"/>
</dbReference>
<evidence type="ECO:0000256" key="8">
    <source>
        <dbReference type="ARBA" id="ARBA00049473"/>
    </source>
</evidence>
<feature type="binding site" evidence="10">
    <location>
        <position position="155"/>
    </location>
    <ligand>
        <name>substrate</name>
    </ligand>
</feature>
<accession>A0A7S4MWS1</accession>
<feature type="binding site" evidence="10">
    <location>
        <position position="388"/>
    </location>
    <ligand>
        <name>substrate</name>
    </ligand>
</feature>
<feature type="active site" description="Proton donor" evidence="9">
    <location>
        <position position="538"/>
    </location>
</feature>
<dbReference type="SMART" id="SM00861">
    <property type="entry name" value="Transket_pyr"/>
    <property type="match status" value="1"/>
</dbReference>
<dbReference type="GO" id="GO:0005829">
    <property type="term" value="C:cytosol"/>
    <property type="evidence" value="ECO:0007669"/>
    <property type="project" value="TreeGrafter"/>
</dbReference>
<evidence type="ECO:0000256" key="1">
    <source>
        <dbReference type="ARBA" id="ARBA00001941"/>
    </source>
</evidence>
<comment type="cofactor">
    <cofactor evidence="11">
        <name>thiamine diphosphate</name>
        <dbReference type="ChEBI" id="CHEBI:58937"/>
    </cofactor>
    <text evidence="11">Binds 1 thiamine pyrophosphate per subunit. During the reaction, the substrate forms a covalent intermediate with the cofactor.</text>
</comment>
<feature type="binding site" evidence="10">
    <location>
        <position position="600"/>
    </location>
    <ligand>
        <name>substrate</name>
    </ligand>
</feature>
<dbReference type="InterPro" id="IPR049557">
    <property type="entry name" value="Transketolase_CS"/>
</dbReference>
<feature type="binding site" evidence="12">
    <location>
        <position position="282"/>
    </location>
    <ligand>
        <name>Mg(2+)</name>
        <dbReference type="ChEBI" id="CHEBI:18420"/>
    </ligand>
</feature>
<proteinExistence type="inferred from homology"/>
<sequence>MAILAHRFYRRSFVSFRVFFPASTSRTHDARFLRPAFTSFVPPFADGPFRCSSSVDASAASSSSVFSRFIVSPASAIQTRKMSSSSPPAKKARTEEEPKEEDNAAAAGAGADEEMKDANDAAKEKKYDGSDLELKMVNSIRALSADLPTAASSGHPGAPMGCAPLAHLLYHEIMKYSPSSPQWMNRDRFVLSNGHACALQYVMLHLAGYEGTTMDDLRKFRKLGSKTPGHPENFCTDGVEVSTGPLGQGISNAVGLAIAERHFAATYSSALFDHYTYVICGDGCLQEGVSSEASSLAGHLGLGKLIVLYDDNDITIDGPTSLSFTEDVYKRYESYGWHVQKVDDVADGLGALRTAMDNARGESDKPSIIGIKTLIGYGSLKEGSHSVHGAPLKADDLSQLKSKFGLDPAKSFHVEDDVKEAYAKRTKDLESIKSEWDTAFAKYKEDHPDKAAEIQRRFANTLPEGALDALPSYDKGDDGNLATRKHSEKCLNALAPLLPELMGGSADLTPSNLTALKCSGDFQRDTPAGRYLRFGVREHGMAAVCNGLKAYGGVRPFCATFLNFAGYAMGAVRLSALSKFGVIYVMTHDSIGLGEDGPTHQPVEMLECLRSTPNLNVVRPADGNEMSGAYKLALESGGTPTFICGSRSGVKGLERSTIDKAMKGAYVAYGPEEGDDSAELDLILIGTGSEVGPCVAAAAKLSDGEKGLKVRVVSMPCQEAFLSQSSEYQTSILPGNVPTLSVEASAVHGWHRFSHAQIGMNCFGMSGKGSDVFAKFGFSTDSVESRGRELVEFYKEEGKTVPDLSCRPEFDNFQGGEEDEGH</sequence>
<evidence type="ECO:0000256" key="12">
    <source>
        <dbReference type="PIRSR" id="PIRSR605478-4"/>
    </source>
</evidence>
<dbReference type="InterPro" id="IPR033247">
    <property type="entry name" value="Transketolase_fam"/>
</dbReference>
<comment type="catalytic activity">
    <reaction evidence="8">
        <text>D-sedoheptulose 7-phosphate + D-glyceraldehyde 3-phosphate = aldehydo-D-ribose 5-phosphate + D-xylulose 5-phosphate</text>
        <dbReference type="Rhea" id="RHEA:10508"/>
        <dbReference type="ChEBI" id="CHEBI:57483"/>
        <dbReference type="ChEBI" id="CHEBI:57737"/>
        <dbReference type="ChEBI" id="CHEBI:58273"/>
        <dbReference type="ChEBI" id="CHEBI:59776"/>
        <dbReference type="EC" id="2.2.1.1"/>
    </reaction>
</comment>
<dbReference type="EMBL" id="HBKQ01030030">
    <property type="protein sequence ID" value="CAE2249237.1"/>
    <property type="molecule type" value="Transcribed_RNA"/>
</dbReference>
<dbReference type="InterPro" id="IPR009014">
    <property type="entry name" value="Transketo_C/PFOR_II"/>
</dbReference>
<feature type="binding site" evidence="10">
    <location>
        <position position="588"/>
    </location>
    <ligand>
        <name>substrate</name>
    </ligand>
</feature>
<dbReference type="InterPro" id="IPR005475">
    <property type="entry name" value="Transketolase-like_Pyr-bd"/>
</dbReference>
<evidence type="ECO:0000256" key="3">
    <source>
        <dbReference type="ARBA" id="ARBA00013152"/>
    </source>
</evidence>
<dbReference type="EC" id="2.2.1.1" evidence="3"/>
<dbReference type="Gene3D" id="3.40.50.970">
    <property type="match status" value="2"/>
</dbReference>
<dbReference type="PANTHER" id="PTHR43522">
    <property type="entry name" value="TRANSKETOLASE"/>
    <property type="match status" value="1"/>
</dbReference>
<protein>
    <recommendedName>
        <fullName evidence="3">transketolase</fullName>
        <ecNumber evidence="3">2.2.1.1</ecNumber>
    </recommendedName>
</protein>
<dbReference type="FunFam" id="3.40.50.970:FF:000003">
    <property type="entry name" value="Transketolase"/>
    <property type="match status" value="1"/>
</dbReference>
<dbReference type="PROSITE" id="PS00801">
    <property type="entry name" value="TRANSKETOLASE_1"/>
    <property type="match status" value="1"/>
</dbReference>
<feature type="site" description="Important for catalytic activity" evidence="13">
    <location>
        <position position="155"/>
    </location>
</feature>
<name>A0A7S4MWS1_9STRA</name>
<dbReference type="InterPro" id="IPR005474">
    <property type="entry name" value="Transketolase_N"/>
</dbReference>
<dbReference type="SUPFAM" id="SSF52518">
    <property type="entry name" value="Thiamin diphosphate-binding fold (THDP-binding)"/>
    <property type="match status" value="2"/>
</dbReference>